<evidence type="ECO:0000313" key="2">
    <source>
        <dbReference type="EMBL" id="KJL34309.1"/>
    </source>
</evidence>
<evidence type="ECO:0000313" key="3">
    <source>
        <dbReference type="Proteomes" id="UP000033740"/>
    </source>
</evidence>
<protein>
    <submittedName>
        <fullName evidence="2">Uncharacterized protein</fullName>
    </submittedName>
</protein>
<evidence type="ECO:0000256" key="1">
    <source>
        <dbReference type="SAM" id="MobiDB-lite"/>
    </source>
</evidence>
<dbReference type="AlphaFoldDB" id="A0A0F0LNQ1"/>
<gene>
    <name evidence="2" type="ORF">RS86_01096</name>
</gene>
<feature type="compositionally biased region" description="Basic and acidic residues" evidence="1">
    <location>
        <begin position="148"/>
        <end position="175"/>
    </location>
</feature>
<accession>A0A0F0LNQ1</accession>
<comment type="caution">
    <text evidence="2">The sequence shown here is derived from an EMBL/GenBank/DDBJ whole genome shotgun (WGS) entry which is preliminary data.</text>
</comment>
<name>A0A0F0LNQ1_9MICO</name>
<reference evidence="2 3" key="1">
    <citation type="submission" date="2015-02" db="EMBL/GenBank/DDBJ databases">
        <title>Draft genome sequences of ten Microbacterium spp. with emphasis on heavy metal contaminated environments.</title>
        <authorList>
            <person name="Corretto E."/>
        </authorList>
    </citation>
    <scope>NUCLEOTIDE SEQUENCE [LARGE SCALE GENOMIC DNA]</scope>
    <source>
        <strain evidence="2 3">ARN176</strain>
    </source>
</reference>
<dbReference type="Proteomes" id="UP000033740">
    <property type="component" value="Unassembled WGS sequence"/>
</dbReference>
<feature type="compositionally biased region" description="Low complexity" evidence="1">
    <location>
        <begin position="216"/>
        <end position="233"/>
    </location>
</feature>
<organism evidence="2 3">
    <name type="scientific">Microbacterium azadirachtae</name>
    <dbReference type="NCBI Taxonomy" id="582680"/>
    <lineage>
        <taxon>Bacteria</taxon>
        <taxon>Bacillati</taxon>
        <taxon>Actinomycetota</taxon>
        <taxon>Actinomycetes</taxon>
        <taxon>Micrococcales</taxon>
        <taxon>Microbacteriaceae</taxon>
        <taxon>Microbacterium</taxon>
    </lineage>
</organism>
<dbReference type="PATRIC" id="fig|582680.6.peg.1128"/>
<feature type="region of interest" description="Disordered" evidence="1">
    <location>
        <begin position="131"/>
        <end position="233"/>
    </location>
</feature>
<dbReference type="EMBL" id="JYIX01000029">
    <property type="protein sequence ID" value="KJL34309.1"/>
    <property type="molecule type" value="Genomic_DNA"/>
</dbReference>
<proteinExistence type="predicted"/>
<sequence>MPCRRHEGLEDPLHSLRQEACLPHPATQNGHFERCGQVLARGLDEHRRSACLFDYTSEISEGLVSGIADRLPRLGAELIADRLIRKAGVHDDDGEVMSDDIMQFVGDPLPLGEGDRLLGLLLRPQPVLEPLLASSPDSEQVANGARDGGNEQRSREVPRPEAGHERRCGRARKQEPPPPRRRRPEAVWPQCVRRSPLRQPARRGRHLQCRRRRRCTSPPAGRRPRTAATRQTGRTLPWCSGALMCGAQGVAVDASDI</sequence>
<feature type="compositionally biased region" description="Basic residues" evidence="1">
    <location>
        <begin position="200"/>
        <end position="215"/>
    </location>
</feature>
<keyword evidence="3" id="KW-1185">Reference proteome</keyword>